<dbReference type="Proteomes" id="UP001372338">
    <property type="component" value="Unassembled WGS sequence"/>
</dbReference>
<protein>
    <submittedName>
        <fullName evidence="1">Uncharacterized protein</fullName>
    </submittedName>
</protein>
<organism evidence="1 2">
    <name type="scientific">Crotalaria pallida</name>
    <name type="common">Smooth rattlebox</name>
    <name type="synonym">Crotalaria striata</name>
    <dbReference type="NCBI Taxonomy" id="3830"/>
    <lineage>
        <taxon>Eukaryota</taxon>
        <taxon>Viridiplantae</taxon>
        <taxon>Streptophyta</taxon>
        <taxon>Embryophyta</taxon>
        <taxon>Tracheophyta</taxon>
        <taxon>Spermatophyta</taxon>
        <taxon>Magnoliopsida</taxon>
        <taxon>eudicotyledons</taxon>
        <taxon>Gunneridae</taxon>
        <taxon>Pentapetalae</taxon>
        <taxon>rosids</taxon>
        <taxon>fabids</taxon>
        <taxon>Fabales</taxon>
        <taxon>Fabaceae</taxon>
        <taxon>Papilionoideae</taxon>
        <taxon>50 kb inversion clade</taxon>
        <taxon>genistoids sensu lato</taxon>
        <taxon>core genistoids</taxon>
        <taxon>Crotalarieae</taxon>
        <taxon>Crotalaria</taxon>
    </lineage>
</organism>
<evidence type="ECO:0000313" key="1">
    <source>
        <dbReference type="EMBL" id="KAK7247329.1"/>
    </source>
</evidence>
<keyword evidence="2" id="KW-1185">Reference proteome</keyword>
<accession>A0AAN9E6Y5</accession>
<dbReference type="EMBL" id="JAYWIO010000008">
    <property type="protein sequence ID" value="KAK7247329.1"/>
    <property type="molecule type" value="Genomic_DNA"/>
</dbReference>
<sequence length="169" mass="18897">MESYIILIRLWSAMEPSRVLLFKLYLLYVPQEMRKKELIKQNIPLGMTIGAGPAVLTAAAPPLLLPRYFGSSPHRSLSAVHPLLRLALHFLRRPSSSVFFLHRCPSSSIFFLHLRLAPPLRRFQAASTLRLTVVAEVVADADADAVEKKADESAENAVEEEDVSRCCIC</sequence>
<gene>
    <name evidence="1" type="ORF">RIF29_42210</name>
</gene>
<evidence type="ECO:0000313" key="2">
    <source>
        <dbReference type="Proteomes" id="UP001372338"/>
    </source>
</evidence>
<reference evidence="1 2" key="1">
    <citation type="submission" date="2024-01" db="EMBL/GenBank/DDBJ databases">
        <title>The genomes of 5 underutilized Papilionoideae crops provide insights into root nodulation and disease resistanc.</title>
        <authorList>
            <person name="Yuan L."/>
        </authorList>
    </citation>
    <scope>NUCLEOTIDE SEQUENCE [LARGE SCALE GENOMIC DNA]</scope>
    <source>
        <strain evidence="1">ZHUSHIDOU_FW_LH</strain>
        <tissue evidence="1">Leaf</tissue>
    </source>
</reference>
<name>A0AAN9E6Y5_CROPI</name>
<comment type="caution">
    <text evidence="1">The sequence shown here is derived from an EMBL/GenBank/DDBJ whole genome shotgun (WGS) entry which is preliminary data.</text>
</comment>
<proteinExistence type="predicted"/>
<dbReference type="AlphaFoldDB" id="A0AAN9E6Y5"/>